<dbReference type="InterPro" id="IPR050556">
    <property type="entry name" value="Type_II_TA_system_RNase"/>
</dbReference>
<evidence type="ECO:0000259" key="9">
    <source>
        <dbReference type="Pfam" id="PF01850"/>
    </source>
</evidence>
<dbReference type="EMBL" id="JACCBV010000001">
    <property type="protein sequence ID" value="NYE18123.1"/>
    <property type="molecule type" value="Genomic_DNA"/>
</dbReference>
<evidence type="ECO:0000256" key="8">
    <source>
        <dbReference type="HAMAP-Rule" id="MF_00265"/>
    </source>
</evidence>
<accession>A0A7Y9GKG4</accession>
<feature type="binding site" evidence="8">
    <location>
        <position position="98"/>
    </location>
    <ligand>
        <name>Mg(2+)</name>
        <dbReference type="ChEBI" id="CHEBI:18420"/>
    </ligand>
</feature>
<dbReference type="PANTHER" id="PTHR33653">
    <property type="entry name" value="RIBONUCLEASE VAPC2"/>
    <property type="match status" value="1"/>
</dbReference>
<dbReference type="AlphaFoldDB" id="A0A7Y9GKG4"/>
<dbReference type="PANTHER" id="PTHR33653:SF1">
    <property type="entry name" value="RIBONUCLEASE VAPC2"/>
    <property type="match status" value="1"/>
</dbReference>
<keyword evidence="4 8" id="KW-0479">Metal-binding</keyword>
<dbReference type="GO" id="GO:0004540">
    <property type="term" value="F:RNA nuclease activity"/>
    <property type="evidence" value="ECO:0007669"/>
    <property type="project" value="InterPro"/>
</dbReference>
<feature type="domain" description="PIN" evidence="9">
    <location>
        <begin position="1"/>
        <end position="123"/>
    </location>
</feature>
<dbReference type="SUPFAM" id="SSF88723">
    <property type="entry name" value="PIN domain-like"/>
    <property type="match status" value="1"/>
</dbReference>
<evidence type="ECO:0000256" key="2">
    <source>
        <dbReference type="ARBA" id="ARBA00022649"/>
    </source>
</evidence>
<dbReference type="InterPro" id="IPR022907">
    <property type="entry name" value="VapC_family"/>
</dbReference>
<keyword evidence="5 8" id="KW-0378">Hydrolase</keyword>
<dbReference type="CDD" id="cd09871">
    <property type="entry name" value="PIN_MtVapC28-VapC30-like"/>
    <property type="match status" value="1"/>
</dbReference>
<keyword evidence="6 8" id="KW-0460">Magnesium</keyword>
<dbReference type="RefSeq" id="WP_179486577.1">
    <property type="nucleotide sequence ID" value="NZ_JACCBV010000001.1"/>
</dbReference>
<comment type="similarity">
    <text evidence="7 8">Belongs to the PINc/VapC protein family.</text>
</comment>
<dbReference type="GO" id="GO:0000287">
    <property type="term" value="F:magnesium ion binding"/>
    <property type="evidence" value="ECO:0007669"/>
    <property type="project" value="UniProtKB-UniRule"/>
</dbReference>
<name>A0A7Y9GKG4_9MICO</name>
<proteinExistence type="inferred from homology"/>
<reference evidence="10 11" key="1">
    <citation type="submission" date="2020-07" db="EMBL/GenBank/DDBJ databases">
        <title>Sequencing the genomes of 1000 actinobacteria strains.</title>
        <authorList>
            <person name="Klenk H.-P."/>
        </authorList>
    </citation>
    <scope>NUCLEOTIDE SEQUENCE [LARGE SCALE GENOMIC DNA]</scope>
    <source>
        <strain evidence="10 11">DSM 24662</strain>
    </source>
</reference>
<comment type="cofactor">
    <cofactor evidence="1 8">
        <name>Mg(2+)</name>
        <dbReference type="ChEBI" id="CHEBI:18420"/>
    </cofactor>
</comment>
<sequence>MIIDTSALIAIALAEPGSEELADAMASANRRLMSAATYVEASVVIDARQNPVASRLFDELFDDIEIVPATAEQARIAREAYRDYGRGSGHPARLNFGDCFSYALATERREPLLYVGGDFAHTDIRSALDPARQAGATAKSSSPSQAAGT</sequence>
<evidence type="ECO:0000256" key="4">
    <source>
        <dbReference type="ARBA" id="ARBA00022723"/>
    </source>
</evidence>
<evidence type="ECO:0000256" key="3">
    <source>
        <dbReference type="ARBA" id="ARBA00022722"/>
    </source>
</evidence>
<dbReference type="GO" id="GO:0090729">
    <property type="term" value="F:toxin activity"/>
    <property type="evidence" value="ECO:0007669"/>
    <property type="project" value="UniProtKB-KW"/>
</dbReference>
<dbReference type="InterPro" id="IPR029060">
    <property type="entry name" value="PIN-like_dom_sf"/>
</dbReference>
<evidence type="ECO:0000256" key="7">
    <source>
        <dbReference type="ARBA" id="ARBA00038093"/>
    </source>
</evidence>
<keyword evidence="8" id="KW-0800">Toxin</keyword>
<dbReference type="InterPro" id="IPR002716">
    <property type="entry name" value="PIN_dom"/>
</dbReference>
<evidence type="ECO:0000256" key="5">
    <source>
        <dbReference type="ARBA" id="ARBA00022801"/>
    </source>
</evidence>
<gene>
    <name evidence="8" type="primary">vapC</name>
    <name evidence="10" type="ORF">BJ991_000151</name>
</gene>
<organism evidence="10 11">
    <name type="scientific">Microbacterium immunditiarum</name>
    <dbReference type="NCBI Taxonomy" id="337480"/>
    <lineage>
        <taxon>Bacteria</taxon>
        <taxon>Bacillati</taxon>
        <taxon>Actinomycetota</taxon>
        <taxon>Actinomycetes</taxon>
        <taxon>Micrococcales</taxon>
        <taxon>Microbacteriaceae</taxon>
        <taxon>Microbacterium</taxon>
    </lineage>
</organism>
<keyword evidence="2 8" id="KW-1277">Toxin-antitoxin system</keyword>
<feature type="binding site" evidence="8">
    <location>
        <position position="4"/>
    </location>
    <ligand>
        <name>Mg(2+)</name>
        <dbReference type="ChEBI" id="CHEBI:18420"/>
    </ligand>
</feature>
<evidence type="ECO:0000313" key="11">
    <source>
        <dbReference type="Proteomes" id="UP000576969"/>
    </source>
</evidence>
<comment type="function">
    <text evidence="8">Toxic component of a toxin-antitoxin (TA) system. An RNase.</text>
</comment>
<dbReference type="Pfam" id="PF01850">
    <property type="entry name" value="PIN"/>
    <property type="match status" value="1"/>
</dbReference>
<keyword evidence="3 8" id="KW-0540">Nuclease</keyword>
<evidence type="ECO:0000256" key="6">
    <source>
        <dbReference type="ARBA" id="ARBA00022842"/>
    </source>
</evidence>
<dbReference type="GO" id="GO:0016787">
    <property type="term" value="F:hydrolase activity"/>
    <property type="evidence" value="ECO:0007669"/>
    <property type="project" value="UniProtKB-KW"/>
</dbReference>
<keyword evidence="11" id="KW-1185">Reference proteome</keyword>
<dbReference type="HAMAP" id="MF_00265">
    <property type="entry name" value="VapC_Nob1"/>
    <property type="match status" value="1"/>
</dbReference>
<evidence type="ECO:0000313" key="10">
    <source>
        <dbReference type="EMBL" id="NYE18123.1"/>
    </source>
</evidence>
<dbReference type="Gene3D" id="3.40.50.1010">
    <property type="entry name" value="5'-nuclease"/>
    <property type="match status" value="1"/>
</dbReference>
<dbReference type="Proteomes" id="UP000576969">
    <property type="component" value="Unassembled WGS sequence"/>
</dbReference>
<protein>
    <recommendedName>
        <fullName evidence="8">Ribonuclease VapC</fullName>
        <shortName evidence="8">RNase VapC</shortName>
        <ecNumber evidence="8">3.1.-.-</ecNumber>
    </recommendedName>
    <alternativeName>
        <fullName evidence="8">Toxin VapC</fullName>
    </alternativeName>
</protein>
<dbReference type="EC" id="3.1.-.-" evidence="8"/>
<comment type="caution">
    <text evidence="10">The sequence shown here is derived from an EMBL/GenBank/DDBJ whole genome shotgun (WGS) entry which is preliminary data.</text>
</comment>
<evidence type="ECO:0000256" key="1">
    <source>
        <dbReference type="ARBA" id="ARBA00001946"/>
    </source>
</evidence>